<feature type="compositionally biased region" description="Basic and acidic residues" evidence="1">
    <location>
        <begin position="21"/>
        <end position="31"/>
    </location>
</feature>
<dbReference type="AlphaFoldDB" id="A4A0H4"/>
<organism evidence="2 3">
    <name type="scientific">Blastopirellula marina DSM 3645</name>
    <dbReference type="NCBI Taxonomy" id="314230"/>
    <lineage>
        <taxon>Bacteria</taxon>
        <taxon>Pseudomonadati</taxon>
        <taxon>Planctomycetota</taxon>
        <taxon>Planctomycetia</taxon>
        <taxon>Pirellulales</taxon>
        <taxon>Pirellulaceae</taxon>
        <taxon>Blastopirellula</taxon>
    </lineage>
</organism>
<reference evidence="2 3" key="1">
    <citation type="submission" date="2006-02" db="EMBL/GenBank/DDBJ databases">
        <authorList>
            <person name="Amann R."/>
            <person name="Ferriera S."/>
            <person name="Johnson J."/>
            <person name="Kravitz S."/>
            <person name="Halpern A."/>
            <person name="Remington K."/>
            <person name="Beeson K."/>
            <person name="Tran B."/>
            <person name="Rogers Y.-H."/>
            <person name="Friedman R."/>
            <person name="Venter J.C."/>
        </authorList>
    </citation>
    <scope>NUCLEOTIDE SEQUENCE [LARGE SCALE GENOMIC DNA]</scope>
    <source>
        <strain evidence="2 3">DSM 3645</strain>
    </source>
</reference>
<proteinExistence type="predicted"/>
<feature type="compositionally biased region" description="Basic and acidic residues" evidence="1">
    <location>
        <begin position="41"/>
        <end position="52"/>
    </location>
</feature>
<gene>
    <name evidence="2" type="ORF">DSM3645_25532</name>
</gene>
<dbReference type="Proteomes" id="UP000004358">
    <property type="component" value="Unassembled WGS sequence"/>
</dbReference>
<dbReference type="HOGENOM" id="CLU_3077308_0_0_0"/>
<dbReference type="EMBL" id="AANZ01000028">
    <property type="protein sequence ID" value="EAQ77794.1"/>
    <property type="molecule type" value="Genomic_DNA"/>
</dbReference>
<sequence>MYGGDQRFEVAGGDRRIDDVHLGFFRSDRGANQRKARKQHGRSENPMKSTHE</sequence>
<evidence type="ECO:0000256" key="1">
    <source>
        <dbReference type="SAM" id="MobiDB-lite"/>
    </source>
</evidence>
<protein>
    <submittedName>
        <fullName evidence="2">Uncharacterized protein</fullName>
    </submittedName>
</protein>
<comment type="caution">
    <text evidence="2">The sequence shown here is derived from an EMBL/GenBank/DDBJ whole genome shotgun (WGS) entry which is preliminary data.</text>
</comment>
<name>A4A0H4_9BACT</name>
<evidence type="ECO:0000313" key="2">
    <source>
        <dbReference type="EMBL" id="EAQ77794.1"/>
    </source>
</evidence>
<feature type="region of interest" description="Disordered" evidence="1">
    <location>
        <begin position="21"/>
        <end position="52"/>
    </location>
</feature>
<accession>A4A0H4</accession>
<evidence type="ECO:0000313" key="3">
    <source>
        <dbReference type="Proteomes" id="UP000004358"/>
    </source>
</evidence>